<organism evidence="1 2">
    <name type="scientific">Hyphomicrobium sulfonivorans</name>
    <dbReference type="NCBI Taxonomy" id="121290"/>
    <lineage>
        <taxon>Bacteria</taxon>
        <taxon>Pseudomonadati</taxon>
        <taxon>Pseudomonadota</taxon>
        <taxon>Alphaproteobacteria</taxon>
        <taxon>Hyphomicrobiales</taxon>
        <taxon>Hyphomicrobiaceae</taxon>
        <taxon>Hyphomicrobium</taxon>
    </lineage>
</organism>
<reference evidence="1 2" key="1">
    <citation type="submission" date="2015-10" db="EMBL/GenBank/DDBJ databases">
        <title>Transcriptomic analysis of a linuron degrading triple-species bacterial consortium.</title>
        <authorList>
            <person name="Albers P."/>
        </authorList>
    </citation>
    <scope>NUCLEOTIDE SEQUENCE [LARGE SCALE GENOMIC DNA]</scope>
    <source>
        <strain evidence="1 2">WDL6</strain>
    </source>
</reference>
<name>A0A120CVX9_HYPSL</name>
<dbReference type="PATRIC" id="fig|121290.4.peg.3431"/>
<evidence type="ECO:0000313" key="1">
    <source>
        <dbReference type="EMBL" id="KWT68475.1"/>
    </source>
</evidence>
<dbReference type="Proteomes" id="UP000059074">
    <property type="component" value="Unassembled WGS sequence"/>
</dbReference>
<proteinExistence type="predicted"/>
<sequence>MRQLGAHLNGAVYLYGARHLPVFIPCLPSSIMVIETPG</sequence>
<gene>
    <name evidence="1" type="ORF">APY04_1801</name>
</gene>
<accession>A0A120CVX9</accession>
<comment type="caution">
    <text evidence="1">The sequence shown here is derived from an EMBL/GenBank/DDBJ whole genome shotgun (WGS) entry which is preliminary data.</text>
</comment>
<protein>
    <submittedName>
        <fullName evidence="1">Uncharacterized protein</fullName>
    </submittedName>
</protein>
<dbReference type="AlphaFoldDB" id="A0A120CVX9"/>
<keyword evidence="2" id="KW-1185">Reference proteome</keyword>
<evidence type="ECO:0000313" key="2">
    <source>
        <dbReference type="Proteomes" id="UP000059074"/>
    </source>
</evidence>
<dbReference type="STRING" id="121290.APY04_1801"/>
<dbReference type="EMBL" id="LMTR01000057">
    <property type="protein sequence ID" value="KWT68475.1"/>
    <property type="molecule type" value="Genomic_DNA"/>
</dbReference>